<dbReference type="InterPro" id="IPR001584">
    <property type="entry name" value="Integrase_cat-core"/>
</dbReference>
<dbReference type="InterPro" id="IPR036397">
    <property type="entry name" value="RNaseH_sf"/>
</dbReference>
<sequence>MSTTRCLELLHMDLFGPSAVRSYGGNRYTLVIVDDYSRYTWTRFLKDKTEAFDQFEIFSRKIQNQLGCSIVSIRTDHGREFDNEVQFGEFCNANGITHNFSAPRTPQSNGVVERKNRTLQEMSRSRLNEQSLPQKFWCNAVDTSTYILNRILIRAILGKTPYELLRGRKPTLDYFRVFGSKCFILNTKDYLTKFDPKSYEGVFLGYSQNSKAYIILNKQTRKVEESLKVTFDETPLPSKTSPLVDDDLDEEEAIKVTKKKNLENDIVDETLEIDEIVNIKESRNHLLENVRGNLNQRTLRLVAQGYNQQEGIDYDETYAPVARLESIRILLAYAYALDFKLFQMDVKSAFLNGFINEEYIKEMLKKFGLELSKPMKTPMSSDTKLTKDEECESVDSTKYRGMIGTTHLGLWYPKRNGIETVVYADSDHAKQTALAISTTEAEYLSARKKGCQQALYGMNKLLSTRRMTMTMSPHVTMPRVTGLDHQKTRNYIPLISNEFNQPLLNIMANLEKRYFHGGRVVSQNFENMSHIRAKFESIGFDCLLNINEQIVPRFVLEFYSQLTFTFNPEGHFVVNFVIQNKSFSLTLEKFCQILKIPFKGQASHTDMWSLDHLPISVPSKCRYKTTPPSPRVIKSFIQIPRQGQETRTKNKKTIVVGDNEILTREIHTHIKPWVDIICENAICLGGHRDHVFACLCHMLYCIKTSTPYNLAFFILKRMEKTRSKPKELLPYGMLLTRLFKHIVSISPELAFDHYLAHDRAMHPLAPHYEQKTRADRGKKIPRESNASSSSTTQNHPSSSLSLDVIVDEYDDDSFHSNSSSTKTLMTGRLDFKILHTKTHDELVKKSLLTKSQSGKVFLKRTQRSFGYLKVKEEKDIDKMIEMDKQLKFLNEIVYTRNQSIQTIHMLAPKCSTYNGRPTFANPRYLKKAQSEKPCLYEISFDTSDPANRFAPDREGTMTLDNERRSI</sequence>
<feature type="compositionally biased region" description="Basic and acidic residues" evidence="3">
    <location>
        <begin position="768"/>
        <end position="782"/>
    </location>
</feature>
<feature type="region of interest" description="Disordered" evidence="3">
    <location>
        <begin position="947"/>
        <end position="966"/>
    </location>
</feature>
<dbReference type="PANTHER" id="PTHR42648:SF21">
    <property type="entry name" value="CYSTEINE-RICH RLK (RECEPTOR-LIKE PROTEIN KINASE) 8"/>
    <property type="match status" value="1"/>
</dbReference>
<dbReference type="PROSITE" id="PS50994">
    <property type="entry name" value="INTEGRASE"/>
    <property type="match status" value="1"/>
</dbReference>
<dbReference type="PANTHER" id="PTHR42648">
    <property type="entry name" value="TRANSPOSASE, PUTATIVE-RELATED"/>
    <property type="match status" value="1"/>
</dbReference>
<dbReference type="InterPro" id="IPR057670">
    <property type="entry name" value="SH3_retrovirus"/>
</dbReference>
<evidence type="ECO:0000313" key="5">
    <source>
        <dbReference type="EMBL" id="GJT69087.1"/>
    </source>
</evidence>
<dbReference type="InterPro" id="IPR039537">
    <property type="entry name" value="Retrotran_Ty1/copia-like"/>
</dbReference>
<protein>
    <submittedName>
        <fullName evidence="5">Retrovirus-related pol polyprotein from transposon TNT 1-94</fullName>
    </submittedName>
</protein>
<dbReference type="Pfam" id="PF07727">
    <property type="entry name" value="RVT_2"/>
    <property type="match status" value="1"/>
</dbReference>
<accession>A0ABQ5G283</accession>
<gene>
    <name evidence="5" type="ORF">Tco_1028373</name>
</gene>
<dbReference type="InterPro" id="IPR013103">
    <property type="entry name" value="RVT_2"/>
</dbReference>
<proteinExistence type="predicted"/>
<dbReference type="Gene3D" id="3.30.420.10">
    <property type="entry name" value="Ribonuclease H-like superfamily/Ribonuclease H"/>
    <property type="match status" value="1"/>
</dbReference>
<feature type="domain" description="Integrase catalytic" evidence="4">
    <location>
        <begin position="1"/>
        <end position="169"/>
    </location>
</feature>
<organism evidence="5 6">
    <name type="scientific">Tanacetum coccineum</name>
    <dbReference type="NCBI Taxonomy" id="301880"/>
    <lineage>
        <taxon>Eukaryota</taxon>
        <taxon>Viridiplantae</taxon>
        <taxon>Streptophyta</taxon>
        <taxon>Embryophyta</taxon>
        <taxon>Tracheophyta</taxon>
        <taxon>Spermatophyta</taxon>
        <taxon>Magnoliopsida</taxon>
        <taxon>eudicotyledons</taxon>
        <taxon>Gunneridae</taxon>
        <taxon>Pentapetalae</taxon>
        <taxon>asterids</taxon>
        <taxon>campanulids</taxon>
        <taxon>Asterales</taxon>
        <taxon>Asteraceae</taxon>
        <taxon>Asteroideae</taxon>
        <taxon>Anthemideae</taxon>
        <taxon>Anthemidinae</taxon>
        <taxon>Tanacetum</taxon>
    </lineage>
</organism>
<dbReference type="InterPro" id="IPR012337">
    <property type="entry name" value="RNaseH-like_sf"/>
</dbReference>
<dbReference type="Proteomes" id="UP001151760">
    <property type="component" value="Unassembled WGS sequence"/>
</dbReference>
<keyword evidence="6" id="KW-1185">Reference proteome</keyword>
<comment type="caution">
    <text evidence="5">The sequence shown here is derived from an EMBL/GenBank/DDBJ whole genome shotgun (WGS) entry which is preliminary data.</text>
</comment>
<name>A0ABQ5G283_9ASTR</name>
<keyword evidence="1" id="KW-0479">Metal-binding</keyword>
<feature type="region of interest" description="Disordered" evidence="3">
    <location>
        <begin position="765"/>
        <end position="799"/>
    </location>
</feature>
<feature type="compositionally biased region" description="Basic and acidic residues" evidence="3">
    <location>
        <begin position="950"/>
        <end position="966"/>
    </location>
</feature>
<evidence type="ECO:0000256" key="3">
    <source>
        <dbReference type="SAM" id="MobiDB-lite"/>
    </source>
</evidence>
<reference evidence="5" key="2">
    <citation type="submission" date="2022-01" db="EMBL/GenBank/DDBJ databases">
        <authorList>
            <person name="Yamashiro T."/>
            <person name="Shiraishi A."/>
            <person name="Satake H."/>
            <person name="Nakayama K."/>
        </authorList>
    </citation>
    <scope>NUCLEOTIDE SEQUENCE</scope>
</reference>
<feature type="compositionally biased region" description="Low complexity" evidence="3">
    <location>
        <begin position="787"/>
        <end position="799"/>
    </location>
</feature>
<dbReference type="SUPFAM" id="SSF53098">
    <property type="entry name" value="Ribonuclease H-like"/>
    <property type="match status" value="1"/>
</dbReference>
<evidence type="ECO:0000256" key="1">
    <source>
        <dbReference type="ARBA" id="ARBA00022723"/>
    </source>
</evidence>
<dbReference type="Pfam" id="PF00665">
    <property type="entry name" value="rve"/>
    <property type="match status" value="1"/>
</dbReference>
<evidence type="ECO:0000256" key="2">
    <source>
        <dbReference type="ARBA" id="ARBA00022801"/>
    </source>
</evidence>
<evidence type="ECO:0000313" key="6">
    <source>
        <dbReference type="Proteomes" id="UP001151760"/>
    </source>
</evidence>
<dbReference type="EMBL" id="BQNB010017956">
    <property type="protein sequence ID" value="GJT69087.1"/>
    <property type="molecule type" value="Genomic_DNA"/>
</dbReference>
<keyword evidence="2" id="KW-0378">Hydrolase</keyword>
<evidence type="ECO:0000259" key="4">
    <source>
        <dbReference type="PROSITE" id="PS50994"/>
    </source>
</evidence>
<dbReference type="Pfam" id="PF25597">
    <property type="entry name" value="SH3_retrovirus"/>
    <property type="match status" value="1"/>
</dbReference>
<reference evidence="5" key="1">
    <citation type="journal article" date="2022" name="Int. J. Mol. Sci.">
        <title>Draft Genome of Tanacetum Coccineum: Genomic Comparison of Closely Related Tanacetum-Family Plants.</title>
        <authorList>
            <person name="Yamashiro T."/>
            <person name="Shiraishi A."/>
            <person name="Nakayama K."/>
            <person name="Satake H."/>
        </authorList>
    </citation>
    <scope>NUCLEOTIDE SEQUENCE</scope>
</reference>